<dbReference type="EMBL" id="VUMG01000002">
    <property type="protein sequence ID" value="MSS45316.1"/>
    <property type="molecule type" value="Genomic_DNA"/>
</dbReference>
<accession>A0A7K0J5V3</accession>
<protein>
    <submittedName>
        <fullName evidence="1">Uncharacterized protein</fullName>
    </submittedName>
</protein>
<dbReference type="RefSeq" id="WP_154562452.1">
    <property type="nucleotide sequence ID" value="NZ_VUMG01000002.1"/>
</dbReference>
<name>A0A7K0J5V3_9ACTN</name>
<keyword evidence="2" id="KW-1185">Reference proteome</keyword>
<proteinExistence type="predicted"/>
<reference evidence="1 2" key="1">
    <citation type="submission" date="2019-08" db="EMBL/GenBank/DDBJ databases">
        <title>In-depth cultivation of the pig gut microbiome towards novel bacterial diversity and tailored functional studies.</title>
        <authorList>
            <person name="Wylensek D."/>
            <person name="Hitch T.C.A."/>
            <person name="Clavel T."/>
        </authorList>
    </citation>
    <scope>NUCLEOTIDE SEQUENCE [LARGE SCALE GENOMIC DNA]</scope>
    <source>
        <strain evidence="1 2">WCA-380-WT-3A</strain>
    </source>
</reference>
<dbReference type="Proteomes" id="UP000466104">
    <property type="component" value="Unassembled WGS sequence"/>
</dbReference>
<comment type="caution">
    <text evidence="1">The sequence shown here is derived from an EMBL/GenBank/DDBJ whole genome shotgun (WGS) entry which is preliminary data.</text>
</comment>
<evidence type="ECO:0000313" key="2">
    <source>
        <dbReference type="Proteomes" id="UP000466104"/>
    </source>
</evidence>
<evidence type="ECO:0000313" key="1">
    <source>
        <dbReference type="EMBL" id="MSS45316.1"/>
    </source>
</evidence>
<organism evidence="1 2">
    <name type="scientific">Cutibacterium porci</name>
    <dbReference type="NCBI Taxonomy" id="2605781"/>
    <lineage>
        <taxon>Bacteria</taxon>
        <taxon>Bacillati</taxon>
        <taxon>Actinomycetota</taxon>
        <taxon>Actinomycetes</taxon>
        <taxon>Propionibacteriales</taxon>
        <taxon>Propionibacteriaceae</taxon>
        <taxon>Cutibacterium</taxon>
    </lineage>
</organism>
<gene>
    <name evidence="1" type="ORF">FYJ43_04490</name>
</gene>
<dbReference type="AlphaFoldDB" id="A0A7K0J5V3"/>
<sequence length="75" mass="8402">MLKDKVPLFEYSPTTITADQAEACEQLLHDHEASDLIGMLINPDQIATDTPDDSPDRPLRRSHIVTAFSRARRVA</sequence>